<accession>A0A914PTR6</accession>
<evidence type="ECO:0000256" key="1">
    <source>
        <dbReference type="SAM" id="MobiDB-lite"/>
    </source>
</evidence>
<dbReference type="InterPro" id="IPR001584">
    <property type="entry name" value="Integrase_cat-core"/>
</dbReference>
<dbReference type="PANTHER" id="PTHR37984">
    <property type="entry name" value="PROTEIN CBG26694"/>
    <property type="match status" value="1"/>
</dbReference>
<dbReference type="WBParaSite" id="PDA_v2.g22111.t1">
    <property type="protein sequence ID" value="PDA_v2.g22111.t1"/>
    <property type="gene ID" value="PDA_v2.g22111"/>
</dbReference>
<dbReference type="InterPro" id="IPR050951">
    <property type="entry name" value="Retrovirus_Pol_polyprotein"/>
</dbReference>
<evidence type="ECO:0000313" key="3">
    <source>
        <dbReference type="Proteomes" id="UP000887578"/>
    </source>
</evidence>
<dbReference type="SUPFAM" id="SSF53098">
    <property type="entry name" value="Ribonuclease H-like"/>
    <property type="match status" value="1"/>
</dbReference>
<evidence type="ECO:0000259" key="2">
    <source>
        <dbReference type="PROSITE" id="PS50994"/>
    </source>
</evidence>
<dbReference type="Proteomes" id="UP000887578">
    <property type="component" value="Unplaced"/>
</dbReference>
<protein>
    <submittedName>
        <fullName evidence="4">Integrase catalytic domain-containing protein</fullName>
    </submittedName>
</protein>
<dbReference type="GO" id="GO:0015074">
    <property type="term" value="P:DNA integration"/>
    <property type="evidence" value="ECO:0007669"/>
    <property type="project" value="InterPro"/>
</dbReference>
<dbReference type="InterPro" id="IPR036397">
    <property type="entry name" value="RNaseH_sf"/>
</dbReference>
<sequence>MSAEPITEEADLNVSANLPKNGTKFSREQYHEHYTLKRYRYVANDDESFTLLTKNEKKVPVKEELFDLFYRIHKKKGHGGIGVMYKAKALKKYEGITKELIGIFVQCCQSCELKKNKVKKGITVKPIISADFNKRCQMDLIDLQSKPDDDYRFILNYQDHFTKYCLLRPLKCKTADAVAQQLKLIISDFGPPDALQTDNGREFKNSTIARHSQSQGSIERANRDVQNILTILMRRKNSPHWAELLPEVQLMKNSRYHNGIKKTPYKALFGRDSVYEDDNVEKELKRLEADEENDGEEGEKKEESDGGEEEKKEESKCCWCYSQKAK</sequence>
<dbReference type="GO" id="GO:0003676">
    <property type="term" value="F:nucleic acid binding"/>
    <property type="evidence" value="ECO:0007669"/>
    <property type="project" value="InterPro"/>
</dbReference>
<feature type="region of interest" description="Disordered" evidence="1">
    <location>
        <begin position="282"/>
        <end position="326"/>
    </location>
</feature>
<name>A0A914PTR6_9BILA</name>
<feature type="compositionally biased region" description="Basic and acidic residues" evidence="1">
    <location>
        <begin position="298"/>
        <end position="316"/>
    </location>
</feature>
<organism evidence="3 4">
    <name type="scientific">Panagrolaimus davidi</name>
    <dbReference type="NCBI Taxonomy" id="227884"/>
    <lineage>
        <taxon>Eukaryota</taxon>
        <taxon>Metazoa</taxon>
        <taxon>Ecdysozoa</taxon>
        <taxon>Nematoda</taxon>
        <taxon>Chromadorea</taxon>
        <taxon>Rhabditida</taxon>
        <taxon>Tylenchina</taxon>
        <taxon>Panagrolaimomorpha</taxon>
        <taxon>Panagrolaimoidea</taxon>
        <taxon>Panagrolaimidae</taxon>
        <taxon>Panagrolaimus</taxon>
    </lineage>
</organism>
<dbReference type="PANTHER" id="PTHR37984:SF5">
    <property type="entry name" value="PROTEIN NYNRIN-LIKE"/>
    <property type="match status" value="1"/>
</dbReference>
<dbReference type="InterPro" id="IPR012337">
    <property type="entry name" value="RNaseH-like_sf"/>
</dbReference>
<proteinExistence type="predicted"/>
<keyword evidence="3" id="KW-1185">Reference proteome</keyword>
<evidence type="ECO:0000313" key="4">
    <source>
        <dbReference type="WBParaSite" id="PDA_v2.g22111.t1"/>
    </source>
</evidence>
<reference evidence="4" key="1">
    <citation type="submission" date="2022-11" db="UniProtKB">
        <authorList>
            <consortium name="WormBaseParasite"/>
        </authorList>
    </citation>
    <scope>IDENTIFICATION</scope>
</reference>
<dbReference type="Gene3D" id="3.30.420.10">
    <property type="entry name" value="Ribonuclease H-like superfamily/Ribonuclease H"/>
    <property type="match status" value="1"/>
</dbReference>
<dbReference type="AlphaFoldDB" id="A0A914PTR6"/>
<dbReference type="PROSITE" id="PS50994">
    <property type="entry name" value="INTEGRASE"/>
    <property type="match status" value="1"/>
</dbReference>
<feature type="domain" description="Integrase catalytic" evidence="2">
    <location>
        <begin position="122"/>
        <end position="272"/>
    </location>
</feature>